<name>A0ABS5YDM4_9GAMM</name>
<gene>
    <name evidence="1" type="ORF">JZM24_12365</name>
</gene>
<evidence type="ECO:0000313" key="1">
    <source>
        <dbReference type="EMBL" id="MBT9432719.1"/>
    </source>
</evidence>
<proteinExistence type="predicted"/>
<comment type="caution">
    <text evidence="1">The sequence shown here is derived from an EMBL/GenBank/DDBJ whole genome shotgun (WGS) entry which is preliminary data.</text>
</comment>
<accession>A0ABS5YDM4</accession>
<protein>
    <submittedName>
        <fullName evidence="1">Uncharacterized protein</fullName>
    </submittedName>
</protein>
<evidence type="ECO:0000313" key="2">
    <source>
        <dbReference type="Proteomes" id="UP000811282"/>
    </source>
</evidence>
<reference evidence="1 2" key="1">
    <citation type="journal article" date="2021" name="Genome Biol. Evol.">
        <title>The evolution of interdependence in a four-way mealybug symbiosis.</title>
        <authorList>
            <person name="Garber A.I."/>
            <person name="Kupper M."/>
            <person name="Laetsch D.R."/>
            <person name="Weldon S.R."/>
            <person name="Ladinsky M.S."/>
            <person name="Bjorkman P.J."/>
            <person name="McCutcheon J.P."/>
        </authorList>
    </citation>
    <scope>NUCLEOTIDE SEQUENCE [LARGE SCALE GENOMIC DNA]</scope>
    <source>
        <strain evidence="1">SOD</strain>
    </source>
</reference>
<dbReference type="Proteomes" id="UP000811282">
    <property type="component" value="Unassembled WGS sequence"/>
</dbReference>
<dbReference type="EMBL" id="JAFJYC010000001">
    <property type="protein sequence ID" value="MBT9432719.1"/>
    <property type="molecule type" value="Genomic_DNA"/>
</dbReference>
<sequence length="78" mass="8430">MLDVDADMLANDPVRQFGLALDAWRSRLRLAQEALIERCPELAGADAAAALQADTENYLNAHGSWSGACLSSERQDLA</sequence>
<keyword evidence="2" id="KW-1185">Reference proteome</keyword>
<dbReference type="RefSeq" id="WP_215669832.1">
    <property type="nucleotide sequence ID" value="NZ_JAFJYC010000001.1"/>
</dbReference>
<organism evidence="1 2">
    <name type="scientific">Candidatus Sodalis endolongispinus</name>
    <dbReference type="NCBI Taxonomy" id="2812662"/>
    <lineage>
        <taxon>Bacteria</taxon>
        <taxon>Pseudomonadati</taxon>
        <taxon>Pseudomonadota</taxon>
        <taxon>Gammaproteobacteria</taxon>
        <taxon>Enterobacterales</taxon>
        <taxon>Bruguierivoracaceae</taxon>
        <taxon>Sodalis</taxon>
    </lineage>
</organism>